<evidence type="ECO:0000256" key="2">
    <source>
        <dbReference type="ARBA" id="ARBA00023315"/>
    </source>
</evidence>
<name>A3MWU2_PYRCJ</name>
<dbReference type="STRING" id="410359.Pcal_1692"/>
<organism evidence="3 4">
    <name type="scientific">Pyrobaculum calidifontis (strain DSM 21063 / JCM 11548 / VA1)</name>
    <dbReference type="NCBI Taxonomy" id="410359"/>
    <lineage>
        <taxon>Archaea</taxon>
        <taxon>Thermoproteota</taxon>
        <taxon>Thermoprotei</taxon>
        <taxon>Thermoproteales</taxon>
        <taxon>Thermoproteaceae</taxon>
        <taxon>Pyrobaculum</taxon>
    </lineage>
</organism>
<sequence length="334" mass="36756">MEVAIRGELRPKLAAPAPYLVVGGFRLVELAALALCEFGKVVVYVEEAVDLPMVLEGCRYEVRQGAPEDVPAVDTGCVPHLLSSLNLRCGDREVRLGKGEPRAVEPLRTLADVVEKNVEVMKAAFSKLRELGVEFVKGDVRGVVVGDMFIRGKVYEYTYVEGPAVVGPNSSILPFTYVRAGSVLYFDSKVRDEVKNAVFDAYTRKQHGGYVGDSYVASFVNLGAGTTFSNLKNTLGLIKPSYADRGYKKLGPVLGEFVKTAIGTLVYGGRYVGPLSHVYGVVDVDVPPLSIFRGGKIVPMDREKAKEYIRRDLAQFGRDDLYPFYKRLVEQPLF</sequence>
<dbReference type="RefSeq" id="WP_011850368.1">
    <property type="nucleotide sequence ID" value="NC_009073.1"/>
</dbReference>
<gene>
    <name evidence="3" type="ordered locus">Pcal_1692</name>
</gene>
<dbReference type="Gene3D" id="2.160.10.10">
    <property type="entry name" value="Hexapeptide repeat proteins"/>
    <property type="match status" value="1"/>
</dbReference>
<dbReference type="eggNOG" id="arCOG05599">
    <property type="taxonomic scope" value="Archaea"/>
</dbReference>
<dbReference type="KEGG" id="pcl:Pcal_1692"/>
<proteinExistence type="predicted"/>
<protein>
    <submittedName>
        <fullName evidence="3">Sugar phospate transferase</fullName>
    </submittedName>
</protein>
<dbReference type="GO" id="GO:0016746">
    <property type="term" value="F:acyltransferase activity"/>
    <property type="evidence" value="ECO:0007669"/>
    <property type="project" value="UniProtKB-KW"/>
</dbReference>
<dbReference type="PANTHER" id="PTHR43584:SF8">
    <property type="entry name" value="N-ACETYLMURAMATE ALPHA-1-PHOSPHATE URIDYLYLTRANSFERASE"/>
    <property type="match status" value="1"/>
</dbReference>
<dbReference type="SUPFAM" id="SSF51161">
    <property type="entry name" value="Trimeric LpxA-like enzymes"/>
    <property type="match status" value="1"/>
</dbReference>
<dbReference type="InterPro" id="IPR050065">
    <property type="entry name" value="GlmU-like"/>
</dbReference>
<dbReference type="PANTHER" id="PTHR43584">
    <property type="entry name" value="NUCLEOTIDYL TRANSFERASE"/>
    <property type="match status" value="1"/>
</dbReference>
<evidence type="ECO:0000313" key="4">
    <source>
        <dbReference type="Proteomes" id="UP000001431"/>
    </source>
</evidence>
<dbReference type="GO" id="GO:0016779">
    <property type="term" value="F:nucleotidyltransferase activity"/>
    <property type="evidence" value="ECO:0007669"/>
    <property type="project" value="UniProtKB-ARBA"/>
</dbReference>
<dbReference type="HOGENOM" id="CLU_732824_0_0_2"/>
<dbReference type="GeneID" id="4908143"/>
<dbReference type="InterPro" id="IPR011004">
    <property type="entry name" value="Trimer_LpxA-like_sf"/>
</dbReference>
<dbReference type="OrthoDB" id="15372at2157"/>
<keyword evidence="2" id="KW-0012">Acyltransferase</keyword>
<dbReference type="AlphaFoldDB" id="A3MWU2"/>
<evidence type="ECO:0000313" key="3">
    <source>
        <dbReference type="EMBL" id="ABO09109.1"/>
    </source>
</evidence>
<dbReference type="Proteomes" id="UP000001431">
    <property type="component" value="Chromosome"/>
</dbReference>
<keyword evidence="4" id="KW-1185">Reference proteome</keyword>
<dbReference type="EMBL" id="CP000561">
    <property type="protein sequence ID" value="ABO09109.1"/>
    <property type="molecule type" value="Genomic_DNA"/>
</dbReference>
<reference evidence="3" key="1">
    <citation type="submission" date="2007-02" db="EMBL/GenBank/DDBJ databases">
        <title>Complete sequence of Pyrobaculum calidifontis JCM 11548.</title>
        <authorList>
            <consortium name="US DOE Joint Genome Institute"/>
            <person name="Copeland A."/>
            <person name="Lucas S."/>
            <person name="Lapidus A."/>
            <person name="Barry K."/>
            <person name="Glavina del Rio T."/>
            <person name="Dalin E."/>
            <person name="Tice H."/>
            <person name="Pitluck S."/>
            <person name="Chain P."/>
            <person name="Malfatti S."/>
            <person name="Shin M."/>
            <person name="Vergez L."/>
            <person name="Schmutz J."/>
            <person name="Larimer F."/>
            <person name="Land M."/>
            <person name="Hauser L."/>
            <person name="Kyrpides N."/>
            <person name="Mikhailova N."/>
            <person name="Cozen A.E."/>
            <person name="Fitz-Gibbon S.T."/>
            <person name="House C.H."/>
            <person name="Saltikov C."/>
            <person name="Lowe T.M."/>
            <person name="Richardson P."/>
        </authorList>
    </citation>
    <scope>NUCLEOTIDE SEQUENCE [LARGE SCALE GENOMIC DNA]</scope>
    <source>
        <strain evidence="3">JCM 11548</strain>
    </source>
</reference>
<evidence type="ECO:0000256" key="1">
    <source>
        <dbReference type="ARBA" id="ARBA00022679"/>
    </source>
</evidence>
<accession>A3MWU2</accession>
<keyword evidence="1 3" id="KW-0808">Transferase</keyword>